<evidence type="ECO:0000256" key="8">
    <source>
        <dbReference type="ARBA" id="ARBA00022917"/>
    </source>
</evidence>
<comment type="cofactor">
    <cofactor evidence="2">
        <name>Mg(2+)</name>
        <dbReference type="ChEBI" id="CHEBI:18420"/>
    </cofactor>
</comment>
<organism evidence="12 13">
    <name type="scientific">Candidatus Southlakia epibionticum</name>
    <dbReference type="NCBI Taxonomy" id="3043284"/>
    <lineage>
        <taxon>Bacteria</taxon>
        <taxon>Candidatus Saccharimonadota</taxon>
        <taxon>Candidatus Saccharimonadia</taxon>
        <taxon>Candidatus Saccharimonadales</taxon>
        <taxon>Candidatus Saccharimonadaceae</taxon>
        <taxon>Candidatus Southlakia</taxon>
    </lineage>
</organism>
<dbReference type="Pfam" id="PF08443">
    <property type="entry name" value="RimK"/>
    <property type="match status" value="1"/>
</dbReference>
<dbReference type="PANTHER" id="PTHR21621:SF7">
    <property type="entry name" value="RIBOSOMAL PROTEIN BS6--L-GLUTAMATE LIGASE"/>
    <property type="match status" value="1"/>
</dbReference>
<comment type="cofactor">
    <cofactor evidence="1">
        <name>Mn(2+)</name>
        <dbReference type="ChEBI" id="CHEBI:29035"/>
    </cofactor>
</comment>
<dbReference type="PANTHER" id="PTHR21621">
    <property type="entry name" value="RIBOSOMAL PROTEIN S6 MODIFICATION PROTEIN"/>
    <property type="match status" value="1"/>
</dbReference>
<evidence type="ECO:0000313" key="12">
    <source>
        <dbReference type="EMBL" id="WIO46378.1"/>
    </source>
</evidence>
<evidence type="ECO:0000256" key="1">
    <source>
        <dbReference type="ARBA" id="ARBA00001936"/>
    </source>
</evidence>
<keyword evidence="5 10" id="KW-0547">Nucleotide-binding</keyword>
<dbReference type="InterPro" id="IPR041107">
    <property type="entry name" value="Rimk_N"/>
</dbReference>
<dbReference type="EMBL" id="CP124550">
    <property type="protein sequence ID" value="WIO46378.1"/>
    <property type="molecule type" value="Genomic_DNA"/>
</dbReference>
<evidence type="ECO:0000256" key="3">
    <source>
        <dbReference type="ARBA" id="ARBA00022598"/>
    </source>
</evidence>
<dbReference type="PROSITE" id="PS50975">
    <property type="entry name" value="ATP_GRASP"/>
    <property type="match status" value="1"/>
</dbReference>
<proteinExistence type="predicted"/>
<keyword evidence="7" id="KW-0460">Magnesium</keyword>
<dbReference type="InterPro" id="IPR013651">
    <property type="entry name" value="ATP-grasp_RimK-type"/>
</dbReference>
<dbReference type="RefSeq" id="WP_376753907.1">
    <property type="nucleotide sequence ID" value="NZ_CP124550.1"/>
</dbReference>
<evidence type="ECO:0000259" key="11">
    <source>
        <dbReference type="PROSITE" id="PS50975"/>
    </source>
</evidence>
<dbReference type="InterPro" id="IPR011761">
    <property type="entry name" value="ATP-grasp"/>
</dbReference>
<keyword evidence="3 12" id="KW-0436">Ligase</keyword>
<dbReference type="Proteomes" id="UP001177295">
    <property type="component" value="Chromosome"/>
</dbReference>
<dbReference type="GO" id="GO:0016874">
    <property type="term" value="F:ligase activity"/>
    <property type="evidence" value="ECO:0007669"/>
    <property type="project" value="UniProtKB-KW"/>
</dbReference>
<evidence type="ECO:0000256" key="2">
    <source>
        <dbReference type="ARBA" id="ARBA00001946"/>
    </source>
</evidence>
<evidence type="ECO:0000256" key="6">
    <source>
        <dbReference type="ARBA" id="ARBA00022840"/>
    </source>
</evidence>
<dbReference type="InterPro" id="IPR013815">
    <property type="entry name" value="ATP_grasp_subdomain_1"/>
</dbReference>
<feature type="domain" description="ATP-grasp" evidence="11">
    <location>
        <begin position="104"/>
        <end position="293"/>
    </location>
</feature>
<dbReference type="Gene3D" id="3.40.50.20">
    <property type="match status" value="1"/>
</dbReference>
<evidence type="ECO:0000256" key="4">
    <source>
        <dbReference type="ARBA" id="ARBA00022723"/>
    </source>
</evidence>
<evidence type="ECO:0000256" key="10">
    <source>
        <dbReference type="PROSITE-ProRule" id="PRU00409"/>
    </source>
</evidence>
<dbReference type="NCBIfam" id="TIGR00768">
    <property type="entry name" value="rimK_fam"/>
    <property type="match status" value="1"/>
</dbReference>
<keyword evidence="4" id="KW-0479">Metal-binding</keyword>
<dbReference type="Gene3D" id="3.30.1490.20">
    <property type="entry name" value="ATP-grasp fold, A domain"/>
    <property type="match status" value="1"/>
</dbReference>
<accession>A0ABY8WVY9</accession>
<name>A0ABY8WVY9_9BACT</name>
<dbReference type="InterPro" id="IPR004666">
    <property type="entry name" value="Rp_bS6_RimK/Lys_biosynth_LsyX"/>
</dbReference>
<evidence type="ECO:0000256" key="7">
    <source>
        <dbReference type="ARBA" id="ARBA00022842"/>
    </source>
</evidence>
<keyword evidence="8" id="KW-0648">Protein biosynthesis</keyword>
<keyword evidence="9" id="KW-0464">Manganese</keyword>
<gene>
    <name evidence="12" type="ORF">SEML1_0781</name>
</gene>
<protein>
    <submittedName>
        <fullName evidence="12">RimK family alpha-L-glutamate ligase</fullName>
    </submittedName>
</protein>
<evidence type="ECO:0000256" key="5">
    <source>
        <dbReference type="ARBA" id="ARBA00022741"/>
    </source>
</evidence>
<evidence type="ECO:0000256" key="9">
    <source>
        <dbReference type="ARBA" id="ARBA00023211"/>
    </source>
</evidence>
<dbReference type="Gene3D" id="3.30.470.20">
    <property type="entry name" value="ATP-grasp fold, B domain"/>
    <property type="match status" value="1"/>
</dbReference>
<sequence>MKIAILSNGPGNYSTKRLREVAKARGHTVRIIKYKECYASIEQNNPVVSYRGEDLSSYDAMVPRIASYMTRYGTAIVRQMEMQGVWTISSSIAITRSRDKLRSTQLLARAGVGIPKTVFSRNSTDIDDLLEKLGGTPVIIKLARGTHGNGVVLAESKKAAKSVLQAFYLTNEDGTNVLLQEFVKESAGTDIRAFVVGSRVVASMRRQSLDDDFRSNLHKGGAGTAIKLTDEERKMCVKAARAMNLTVAGVDFMRSARGPLVLEVNASPGFGIEKNTGRDVATPIIEYIERNAKRRPRKDKVGA</sequence>
<dbReference type="Pfam" id="PF18030">
    <property type="entry name" value="Rimk_N"/>
    <property type="match status" value="1"/>
</dbReference>
<keyword evidence="13" id="KW-1185">Reference proteome</keyword>
<reference evidence="12 13" key="1">
    <citation type="journal article" date="2023" name="Cell">
        <title>Genetic manipulation of Patescibacteria provides mechanistic insights into microbial dark matter and the epibiotic lifestyle.</title>
        <authorList>
            <person name="Wang Y."/>
            <person name="Gallagher L.A."/>
            <person name="Andrade P.A."/>
            <person name="Liu A."/>
            <person name="Humphreys I.R."/>
            <person name="Turkarslan S."/>
            <person name="Cutler K.J."/>
            <person name="Arrieta-Ortiz M.L."/>
            <person name="Li Y."/>
            <person name="Radey M.C."/>
            <person name="McLean J.S."/>
            <person name="Cong Q."/>
            <person name="Baker D."/>
            <person name="Baliga N.S."/>
            <person name="Peterson S.B."/>
            <person name="Mougous J.D."/>
        </authorList>
    </citation>
    <scope>NUCLEOTIDE SEQUENCE [LARGE SCALE GENOMIC DNA]</scope>
    <source>
        <strain evidence="12 13">ML1</strain>
    </source>
</reference>
<dbReference type="NCBIfam" id="NF007764">
    <property type="entry name" value="PRK10446.1"/>
    <property type="match status" value="1"/>
</dbReference>
<keyword evidence="6 10" id="KW-0067">ATP-binding</keyword>
<dbReference type="SUPFAM" id="SSF56059">
    <property type="entry name" value="Glutathione synthetase ATP-binding domain-like"/>
    <property type="match status" value="1"/>
</dbReference>
<evidence type="ECO:0000313" key="13">
    <source>
        <dbReference type="Proteomes" id="UP001177295"/>
    </source>
</evidence>